<evidence type="ECO:0000256" key="1">
    <source>
        <dbReference type="ARBA" id="ARBA00004496"/>
    </source>
</evidence>
<dbReference type="GO" id="GO:0030643">
    <property type="term" value="P:intracellular phosphate ion homeostasis"/>
    <property type="evidence" value="ECO:0007669"/>
    <property type="project" value="InterPro"/>
</dbReference>
<comment type="subcellular location">
    <subcellularLocation>
        <location evidence="1">Cytoplasm</location>
    </subcellularLocation>
</comment>
<accession>A0A1G8A233</accession>
<organism evidence="8 9">
    <name type="scientific">Rhodococcus triatomae</name>
    <dbReference type="NCBI Taxonomy" id="300028"/>
    <lineage>
        <taxon>Bacteria</taxon>
        <taxon>Bacillati</taxon>
        <taxon>Actinomycetota</taxon>
        <taxon>Actinomycetes</taxon>
        <taxon>Mycobacteriales</taxon>
        <taxon>Nocardiaceae</taxon>
        <taxon>Rhodococcus</taxon>
    </lineage>
</organism>
<dbReference type="PANTHER" id="PTHR42930">
    <property type="entry name" value="PHOSPHATE-SPECIFIC TRANSPORT SYSTEM ACCESSORY PROTEIN PHOU"/>
    <property type="match status" value="1"/>
</dbReference>
<proteinExistence type="inferred from homology"/>
<gene>
    <name evidence="8" type="ORF">SAMN05444695_101286</name>
</gene>
<dbReference type="EMBL" id="FNDN01000001">
    <property type="protein sequence ID" value="SDH14540.1"/>
    <property type="molecule type" value="Genomic_DNA"/>
</dbReference>
<dbReference type="InterPro" id="IPR038078">
    <property type="entry name" value="PhoU-like_sf"/>
</dbReference>
<comment type="subunit">
    <text evidence="3">Homodimer.</text>
</comment>
<dbReference type="Proteomes" id="UP000183263">
    <property type="component" value="Unassembled WGS sequence"/>
</dbReference>
<dbReference type="GO" id="GO:0045936">
    <property type="term" value="P:negative regulation of phosphate metabolic process"/>
    <property type="evidence" value="ECO:0007669"/>
    <property type="project" value="InterPro"/>
</dbReference>
<dbReference type="Pfam" id="PF01895">
    <property type="entry name" value="PhoU"/>
    <property type="match status" value="2"/>
</dbReference>
<dbReference type="InterPro" id="IPR028366">
    <property type="entry name" value="PhoU"/>
</dbReference>
<dbReference type="Gene3D" id="1.20.58.220">
    <property type="entry name" value="Phosphate transport system protein phou homolog 2, domain 2"/>
    <property type="match status" value="1"/>
</dbReference>
<evidence type="ECO:0000256" key="2">
    <source>
        <dbReference type="ARBA" id="ARBA00008107"/>
    </source>
</evidence>
<sequence length="206" mass="22670">MERLSGELAQMCAASETAMSDATEALLDVSLAAAERAIGSTDELDRAAAEWERSAFSLLALQSPVAYDLRFVVGGLRVVADVQRMGGLAVHVAKITRLRHPDHVVPEVVRDLFTRMGEVADRQAAESVETLRQLDPERAEALLHGDEAMDELHAELLATAQSEEWRYGVQAAVDLTLLGRFYERFCDHTVEIGRRVIWIETGVAPS</sequence>
<evidence type="ECO:0000313" key="8">
    <source>
        <dbReference type="EMBL" id="SDH14540.1"/>
    </source>
</evidence>
<evidence type="ECO:0000313" key="9">
    <source>
        <dbReference type="Proteomes" id="UP000183263"/>
    </source>
</evidence>
<evidence type="ECO:0000256" key="5">
    <source>
        <dbReference type="ARBA" id="ARBA00022490"/>
    </source>
</evidence>
<evidence type="ECO:0000259" key="7">
    <source>
        <dbReference type="Pfam" id="PF01895"/>
    </source>
</evidence>
<keyword evidence="4" id="KW-0813">Transport</keyword>
<dbReference type="SUPFAM" id="SSF109755">
    <property type="entry name" value="PhoU-like"/>
    <property type="match status" value="1"/>
</dbReference>
<protein>
    <submittedName>
        <fullName evidence="8">Phosphate transport system protein</fullName>
    </submittedName>
</protein>
<dbReference type="FunFam" id="1.20.58.220:FF:000004">
    <property type="entry name" value="Phosphate-specific transport system accessory protein PhoU"/>
    <property type="match status" value="1"/>
</dbReference>
<reference evidence="8 9" key="1">
    <citation type="submission" date="2016-10" db="EMBL/GenBank/DDBJ databases">
        <authorList>
            <person name="de Groot N.N."/>
        </authorList>
    </citation>
    <scope>NUCLEOTIDE SEQUENCE [LARGE SCALE GENOMIC DNA]</scope>
    <source>
        <strain evidence="8 9">DSM 44892</strain>
    </source>
</reference>
<comment type="similarity">
    <text evidence="2">Belongs to the PhoU family.</text>
</comment>
<name>A0A1G8A233_9NOCA</name>
<dbReference type="GO" id="GO:0005737">
    <property type="term" value="C:cytoplasm"/>
    <property type="evidence" value="ECO:0007669"/>
    <property type="project" value="UniProtKB-SubCell"/>
</dbReference>
<feature type="domain" description="PhoU" evidence="7">
    <location>
        <begin position="9"/>
        <end position="95"/>
    </location>
</feature>
<keyword evidence="6" id="KW-0592">Phosphate transport</keyword>
<keyword evidence="5" id="KW-0963">Cytoplasm</keyword>
<evidence type="ECO:0000256" key="4">
    <source>
        <dbReference type="ARBA" id="ARBA00022448"/>
    </source>
</evidence>
<dbReference type="GO" id="GO:0006817">
    <property type="term" value="P:phosphate ion transport"/>
    <property type="evidence" value="ECO:0007669"/>
    <property type="project" value="UniProtKB-KW"/>
</dbReference>
<evidence type="ECO:0000256" key="3">
    <source>
        <dbReference type="ARBA" id="ARBA00011738"/>
    </source>
</evidence>
<feature type="domain" description="PhoU" evidence="7">
    <location>
        <begin position="114"/>
        <end position="196"/>
    </location>
</feature>
<keyword evidence="9" id="KW-1185">Reference proteome</keyword>
<dbReference type="PANTHER" id="PTHR42930:SF3">
    <property type="entry name" value="PHOSPHATE-SPECIFIC TRANSPORT SYSTEM ACCESSORY PROTEIN PHOU"/>
    <property type="match status" value="1"/>
</dbReference>
<dbReference type="InterPro" id="IPR026022">
    <property type="entry name" value="PhoU_dom"/>
</dbReference>
<dbReference type="AlphaFoldDB" id="A0A1G8A233"/>
<evidence type="ECO:0000256" key="6">
    <source>
        <dbReference type="ARBA" id="ARBA00022592"/>
    </source>
</evidence>